<dbReference type="CDD" id="cd06849">
    <property type="entry name" value="lipoyl_domain"/>
    <property type="match status" value="1"/>
</dbReference>
<feature type="domain" description="Lipoyl-binding" evidence="12">
    <location>
        <begin position="2"/>
        <end position="77"/>
    </location>
</feature>
<comment type="function">
    <text evidence="1 11">E2 component of the 2-oxoglutarate dehydrogenase (OGDH) complex which catalyzes the second step in the conversion of 2-oxoglutarate to succinyl-CoA and CO(2).</text>
</comment>
<keyword evidence="6 11" id="KW-0816">Tricarboxylic acid cycle</keyword>
<keyword evidence="8 11" id="KW-0450">Lipoyl</keyword>
<dbReference type="GO" id="GO:0045252">
    <property type="term" value="C:oxoglutarate dehydrogenase complex"/>
    <property type="evidence" value="ECO:0007669"/>
    <property type="project" value="UniProtKB-UniRule"/>
</dbReference>
<dbReference type="PROSITE" id="PS51826">
    <property type="entry name" value="PSBD"/>
    <property type="match status" value="1"/>
</dbReference>
<dbReference type="SUPFAM" id="SSF51230">
    <property type="entry name" value="Single hybrid motif"/>
    <property type="match status" value="1"/>
</dbReference>
<dbReference type="Pfam" id="PF02817">
    <property type="entry name" value="E3_binding"/>
    <property type="match status" value="1"/>
</dbReference>
<evidence type="ECO:0000259" key="13">
    <source>
        <dbReference type="PROSITE" id="PS51826"/>
    </source>
</evidence>
<dbReference type="PANTHER" id="PTHR43416">
    <property type="entry name" value="DIHYDROLIPOYLLYSINE-RESIDUE SUCCINYLTRANSFERASE COMPONENT OF 2-OXOGLUTARATE DEHYDROGENASE COMPLEX, MITOCHONDRIAL-RELATED"/>
    <property type="match status" value="1"/>
</dbReference>
<accession>J5KJK5</accession>
<comment type="cofactor">
    <cofactor evidence="11">
        <name>(R)-lipoate</name>
        <dbReference type="ChEBI" id="CHEBI:83088"/>
    </cofactor>
    <text evidence="11">Binds 1 lipoyl cofactor covalently.</text>
</comment>
<comment type="catalytic activity">
    <reaction evidence="10 11">
        <text>N(6)-[(R)-dihydrolipoyl]-L-lysyl-[protein] + succinyl-CoA = N(6)-[(R)-S(8)-succinyldihydrolipoyl]-L-lysyl-[protein] + CoA</text>
        <dbReference type="Rhea" id="RHEA:15213"/>
        <dbReference type="Rhea" id="RHEA-COMP:10475"/>
        <dbReference type="Rhea" id="RHEA-COMP:20092"/>
        <dbReference type="ChEBI" id="CHEBI:57287"/>
        <dbReference type="ChEBI" id="CHEBI:57292"/>
        <dbReference type="ChEBI" id="CHEBI:83100"/>
        <dbReference type="ChEBI" id="CHEBI:83120"/>
        <dbReference type="EC" id="2.3.1.61"/>
    </reaction>
</comment>
<evidence type="ECO:0000256" key="5">
    <source>
        <dbReference type="ARBA" id="ARBA00019511"/>
    </source>
</evidence>
<evidence type="ECO:0000256" key="11">
    <source>
        <dbReference type="RuleBase" id="RU361138"/>
    </source>
</evidence>
<dbReference type="InterPro" id="IPR000089">
    <property type="entry name" value="Biotin_lipoyl"/>
</dbReference>
<dbReference type="Pfam" id="PF00198">
    <property type="entry name" value="2-oxoacid_dh"/>
    <property type="match status" value="1"/>
</dbReference>
<evidence type="ECO:0000256" key="9">
    <source>
        <dbReference type="ARBA" id="ARBA00023315"/>
    </source>
</evidence>
<dbReference type="GO" id="GO:0033512">
    <property type="term" value="P:L-lysine catabolic process to acetyl-CoA via saccharopine"/>
    <property type="evidence" value="ECO:0007669"/>
    <property type="project" value="UniProtKB-UniRule"/>
</dbReference>
<dbReference type="PROSITE" id="PS50968">
    <property type="entry name" value="BIOTINYL_LIPOYL"/>
    <property type="match status" value="1"/>
</dbReference>
<dbReference type="InterPro" id="IPR004167">
    <property type="entry name" value="PSBD"/>
</dbReference>
<dbReference type="InterPro" id="IPR003016">
    <property type="entry name" value="2-oxoA_DH_lipoyl-BS"/>
</dbReference>
<dbReference type="Proteomes" id="UP000010116">
    <property type="component" value="Unassembled WGS sequence"/>
</dbReference>
<sequence>MSIDIKSPTFPESVADGTIATWLKNEGDAVTQDEVIAEIETDKVVLEVVAPSNGILTKIIKAEGDVVQSAEKIGEFSDETVDTDKAELIEDSSNEVAEETQPILEKVSEIKADKKIAPAAKKIIKEKELDVENIKSSGKGNRVTKADVINHLDQEVSNKNTDSNTLSVKSGRQEKRVPMSRLRSTIAKRLVSVKQETAMLTTFNEVDMLPIKELRKKYGQEFEKEHGVKLGFMGFFVIAAVQALRKFPIVNASIDGQDIVYHGFQDIGVAVSTERGLVVPVIKDADSKSLPEIEKSILEYSLKARDGKLAIEDMQGGTFTISNGGIFGSLLSTPILNAPQTAILGMHAIQDRPVAIEGEVVIRPMMYLAMSYDHRLLDGKEAVSFLVSIKEQLESPERLLLNL</sequence>
<dbReference type="PROSITE" id="PS00189">
    <property type="entry name" value="LIPOYL"/>
    <property type="match status" value="1"/>
</dbReference>
<dbReference type="InterPro" id="IPR023213">
    <property type="entry name" value="CAT-like_dom_sf"/>
</dbReference>
<gene>
    <name evidence="14" type="primary">sucB</name>
    <name evidence="14" type="ORF">NT02SARS_1423</name>
</gene>
<dbReference type="Gene3D" id="2.40.50.100">
    <property type="match status" value="1"/>
</dbReference>
<dbReference type="Gene3D" id="3.30.559.10">
    <property type="entry name" value="Chloramphenicol acetyltransferase-like domain"/>
    <property type="match status" value="1"/>
</dbReference>
<evidence type="ECO:0000256" key="8">
    <source>
        <dbReference type="ARBA" id="ARBA00022823"/>
    </source>
</evidence>
<evidence type="ECO:0000313" key="15">
    <source>
        <dbReference type="Proteomes" id="UP000010116"/>
    </source>
</evidence>
<dbReference type="Gene3D" id="4.10.320.10">
    <property type="entry name" value="E3-binding domain"/>
    <property type="match status" value="1"/>
</dbReference>
<keyword evidence="9 11" id="KW-0012">Acyltransferase</keyword>
<feature type="domain" description="Peripheral subunit-binding (PSBD)" evidence="13">
    <location>
        <begin position="115"/>
        <end position="152"/>
    </location>
</feature>
<evidence type="ECO:0000259" key="12">
    <source>
        <dbReference type="PROSITE" id="PS50968"/>
    </source>
</evidence>
<dbReference type="InterPro" id="IPR036625">
    <property type="entry name" value="E3-bd_dom_sf"/>
</dbReference>
<dbReference type="GO" id="GO:0005829">
    <property type="term" value="C:cytosol"/>
    <property type="evidence" value="ECO:0007669"/>
    <property type="project" value="TreeGrafter"/>
</dbReference>
<dbReference type="AlphaFoldDB" id="J5KJK5"/>
<dbReference type="InterPro" id="IPR001078">
    <property type="entry name" value="2-oxoacid_DH_actylTfrase"/>
</dbReference>
<evidence type="ECO:0000256" key="3">
    <source>
        <dbReference type="ARBA" id="ARBA00007317"/>
    </source>
</evidence>
<dbReference type="EMBL" id="JH611161">
    <property type="protein sequence ID" value="EJP74118.1"/>
    <property type="molecule type" value="Genomic_DNA"/>
</dbReference>
<dbReference type="EC" id="2.3.1.61" evidence="4 11"/>
<keyword evidence="7 11" id="KW-0808">Transferase</keyword>
<evidence type="ECO:0000256" key="6">
    <source>
        <dbReference type="ARBA" id="ARBA00022532"/>
    </source>
</evidence>
<evidence type="ECO:0000256" key="10">
    <source>
        <dbReference type="ARBA" id="ARBA00052761"/>
    </source>
</evidence>
<comment type="pathway">
    <text evidence="2 11">Amino-acid degradation; L-lysine degradation via saccharopine pathway; glutaryl-CoA from L-lysine: step 6/6.</text>
</comment>
<comment type="similarity">
    <text evidence="3 11">Belongs to the 2-oxoacid dehydrogenase family.</text>
</comment>
<name>J5KJK5_9GAMM</name>
<evidence type="ECO:0000313" key="14">
    <source>
        <dbReference type="EMBL" id="EJP74118.1"/>
    </source>
</evidence>
<dbReference type="Pfam" id="PF00364">
    <property type="entry name" value="Biotin_lipoyl"/>
    <property type="match status" value="1"/>
</dbReference>
<dbReference type="HOGENOM" id="CLU_016733_10_1_6"/>
<protein>
    <recommendedName>
        <fullName evidence="5 11">Dihydrolipoyllysine-residue succinyltransferase component of 2-oxoglutarate dehydrogenase complex</fullName>
        <ecNumber evidence="4 11">2.3.1.61</ecNumber>
    </recommendedName>
    <alternativeName>
        <fullName evidence="11">2-oxoglutarate dehydrogenase complex component E2</fullName>
    </alternativeName>
</protein>
<dbReference type="InterPro" id="IPR011053">
    <property type="entry name" value="Single_hybrid_motif"/>
</dbReference>
<dbReference type="UniPathway" id="UPA00868">
    <property type="reaction ID" value="UER00840"/>
</dbReference>
<dbReference type="NCBIfam" id="NF004309">
    <property type="entry name" value="PRK05704.1"/>
    <property type="match status" value="1"/>
</dbReference>
<dbReference type="GO" id="GO:0006099">
    <property type="term" value="P:tricarboxylic acid cycle"/>
    <property type="evidence" value="ECO:0007669"/>
    <property type="project" value="UniProtKB-UniRule"/>
</dbReference>
<evidence type="ECO:0000256" key="7">
    <source>
        <dbReference type="ARBA" id="ARBA00022679"/>
    </source>
</evidence>
<evidence type="ECO:0000256" key="4">
    <source>
        <dbReference type="ARBA" id="ARBA00012945"/>
    </source>
</evidence>
<proteinExistence type="inferred from homology"/>
<organism evidence="14 15">
    <name type="scientific">SAR86 cluster bacterium SAR86B</name>
    <dbReference type="NCBI Taxonomy" id="1123867"/>
    <lineage>
        <taxon>Bacteria</taxon>
        <taxon>Pseudomonadati</taxon>
        <taxon>Pseudomonadota</taxon>
        <taxon>Gammaproteobacteria</taxon>
        <taxon>SAR86 cluster</taxon>
    </lineage>
</organism>
<dbReference type="SUPFAM" id="SSF47005">
    <property type="entry name" value="Peripheral subunit-binding domain of 2-oxo acid dehydrogenase complex"/>
    <property type="match status" value="1"/>
</dbReference>
<dbReference type="InterPro" id="IPR006255">
    <property type="entry name" value="SucB"/>
</dbReference>
<evidence type="ECO:0000256" key="1">
    <source>
        <dbReference type="ARBA" id="ARBA00004052"/>
    </source>
</evidence>
<dbReference type="FunFam" id="3.30.559.10:FF:000007">
    <property type="entry name" value="Dihydrolipoamide acetyltransferase component of pyruvate dehydrogenase complex"/>
    <property type="match status" value="1"/>
</dbReference>
<dbReference type="SUPFAM" id="SSF52777">
    <property type="entry name" value="CoA-dependent acyltransferases"/>
    <property type="match status" value="1"/>
</dbReference>
<evidence type="ECO:0000256" key="2">
    <source>
        <dbReference type="ARBA" id="ARBA00005145"/>
    </source>
</evidence>
<reference evidence="14 15" key="1">
    <citation type="journal article" date="2012" name="ISME J.">
        <title>Genomic insights to SAR86, an abundant and uncultivated marine bacterial lineage.</title>
        <authorList>
            <person name="Dupont C.L."/>
            <person name="Rusch D.B."/>
            <person name="Yooseph S."/>
            <person name="Lombardo M.J."/>
            <person name="Richter R.A."/>
            <person name="Valas R."/>
            <person name="Novotny M."/>
            <person name="Yee-Greenbaum J."/>
            <person name="Selengut J.D."/>
            <person name="Haft D.H."/>
            <person name="Halpern A.L."/>
            <person name="Lasken R.S."/>
            <person name="Nealson K."/>
            <person name="Friedman R."/>
            <person name="Venter J.C."/>
        </authorList>
    </citation>
    <scope>NUCLEOTIDE SEQUENCE [LARGE SCALE GENOMIC DNA]</scope>
</reference>
<dbReference type="PANTHER" id="PTHR43416:SF5">
    <property type="entry name" value="DIHYDROLIPOYLLYSINE-RESIDUE SUCCINYLTRANSFERASE COMPONENT OF 2-OXOGLUTARATE DEHYDROGENASE COMPLEX, MITOCHONDRIAL"/>
    <property type="match status" value="1"/>
</dbReference>
<dbReference type="InterPro" id="IPR050537">
    <property type="entry name" value="2-oxoacid_dehydrogenase"/>
</dbReference>
<dbReference type="GO" id="GO:0004149">
    <property type="term" value="F:dihydrolipoyllysine-residue succinyltransferase activity"/>
    <property type="evidence" value="ECO:0007669"/>
    <property type="project" value="UniProtKB-UniRule"/>
</dbReference>
<dbReference type="NCBIfam" id="TIGR01347">
    <property type="entry name" value="sucB"/>
    <property type="match status" value="1"/>
</dbReference>